<accession>A0ABR3SD96</accession>
<name>A0ABR3SD96_9PEZI</name>
<dbReference type="Proteomes" id="UP001521116">
    <property type="component" value="Unassembled WGS sequence"/>
</dbReference>
<organism evidence="1 2">
    <name type="scientific">Neofusicoccum ribis</name>
    <dbReference type="NCBI Taxonomy" id="45134"/>
    <lineage>
        <taxon>Eukaryota</taxon>
        <taxon>Fungi</taxon>
        <taxon>Dikarya</taxon>
        <taxon>Ascomycota</taxon>
        <taxon>Pezizomycotina</taxon>
        <taxon>Dothideomycetes</taxon>
        <taxon>Dothideomycetes incertae sedis</taxon>
        <taxon>Botryosphaeriales</taxon>
        <taxon>Botryosphaeriaceae</taxon>
        <taxon>Neofusicoccum</taxon>
    </lineage>
</organism>
<evidence type="ECO:0000313" key="1">
    <source>
        <dbReference type="EMBL" id="KAL1617615.1"/>
    </source>
</evidence>
<protein>
    <submittedName>
        <fullName evidence="1">Uncharacterized protein</fullName>
    </submittedName>
</protein>
<comment type="caution">
    <text evidence="1">The sequence shown here is derived from an EMBL/GenBank/DDBJ whole genome shotgun (WGS) entry which is preliminary data.</text>
</comment>
<reference evidence="1 2" key="1">
    <citation type="submission" date="2024-02" db="EMBL/GenBank/DDBJ databases">
        <title>De novo assembly and annotation of 12 fungi associated with fruit tree decline syndrome in Ontario, Canada.</title>
        <authorList>
            <person name="Sulman M."/>
            <person name="Ellouze W."/>
            <person name="Ilyukhin E."/>
        </authorList>
    </citation>
    <scope>NUCLEOTIDE SEQUENCE [LARGE SCALE GENOMIC DNA]</scope>
    <source>
        <strain evidence="1 2">M1-105</strain>
    </source>
</reference>
<gene>
    <name evidence="1" type="ORF">SLS56_010905</name>
</gene>
<sequence>MAPSSPSAGPVCTSMANVANCLSQMPAADNGASLSSSTAVLNLINSRRHLHIHTLRISIDEILHIGTLIQDYYLPRDRRPGRGAVIIVDDADDGFDKITALAAHITGERASADPSSNASVSSFSRIVILRGHRPPSLCANEADYTARLRAVGNTFRSTMIRLSQKFALHRIIWHSHRDPTLILHILQTTTAPPIDAITIFSALRLDSTITLPHPTPGHPLPNPWPLLLTATSRLPTPLIFASPPALATSLPRYTTALLTGLPQHLPSLLPRPAWTPSLGALLDHLLTTAFRLLAGGDCRPRSPRRAAPAVVAELRRRLPAAVARPWARACVDPRSYGERAVRQAVRAALPGGVGGGRLPALAAMAAAVANPAPPAPVAALERLAVGPGGVGGGALWAVRVQVAPGGGVGVARGAVQVRVVPRGGNVFLLAGRDAGALQTRVGARWAAYVAEVARREEAFPGDGRADGEFGVAVDVARAWVTVVPGVVAEAMEEWERAVRGGLGGAERRMVEREVRALVREAREGTFTRICEAVLRG</sequence>
<proteinExistence type="predicted"/>
<keyword evidence="2" id="KW-1185">Reference proteome</keyword>
<dbReference type="EMBL" id="JAJVDC020000227">
    <property type="protein sequence ID" value="KAL1617615.1"/>
    <property type="molecule type" value="Genomic_DNA"/>
</dbReference>
<evidence type="ECO:0000313" key="2">
    <source>
        <dbReference type="Proteomes" id="UP001521116"/>
    </source>
</evidence>